<dbReference type="PANTHER" id="PTHR11122:SF13">
    <property type="entry name" value="GLUCOSE-6-PHOSPHATE 1-EPIMERASE"/>
    <property type="match status" value="1"/>
</dbReference>
<dbReference type="GO" id="GO:0016853">
    <property type="term" value="F:isomerase activity"/>
    <property type="evidence" value="ECO:0007669"/>
    <property type="project" value="InterPro"/>
</dbReference>
<dbReference type="Gene3D" id="2.70.98.10">
    <property type="match status" value="1"/>
</dbReference>
<dbReference type="InterPro" id="IPR008183">
    <property type="entry name" value="Aldose_1/G6P_1-epimerase"/>
</dbReference>
<dbReference type="RefSeq" id="WP_109249536.1">
    <property type="nucleotide sequence ID" value="NZ_QCXQ01000001.1"/>
</dbReference>
<dbReference type="InterPro" id="IPR014718">
    <property type="entry name" value="GH-type_carb-bd"/>
</dbReference>
<dbReference type="CDD" id="cd09024">
    <property type="entry name" value="Aldose_epim_lacX"/>
    <property type="match status" value="1"/>
</dbReference>
<protein>
    <submittedName>
        <fullName evidence="1">Galactose mutarotase</fullName>
    </submittedName>
</protein>
<sequence length="292" mass="32912">MIILHDDFLTVQIDQMGAELISVKDNESQIEYMWQADSTFWGRHAPILFPIVGRLHDDQYQLQDQTYGLTQHGFARDRDFTVVSQTPTKVILEQRADAETKQKYPFDYQLTVTFELKAHELQVAMTVMNPNQQELPFSIGAHPGFNVPLDTAGGSFTDYQVTVAPKRVYDRIPLSGPYSEVNQQVTDDFRQPKGLNHQAFDQDAKILALNGEETTVMLSSTKDDHGVALHVGGAPYVGIWSPYPKEAPFVCIEPWWGIADPVDHDGNFLTKPGLNRLAANQQFTAAYSISYF</sequence>
<organism evidence="1 2">
    <name type="scientific">Levilactobacillus bambusae</name>
    <dbReference type="NCBI Taxonomy" id="2024736"/>
    <lineage>
        <taxon>Bacteria</taxon>
        <taxon>Bacillati</taxon>
        <taxon>Bacillota</taxon>
        <taxon>Bacilli</taxon>
        <taxon>Lactobacillales</taxon>
        <taxon>Lactobacillaceae</taxon>
        <taxon>Levilactobacillus</taxon>
    </lineage>
</organism>
<proteinExistence type="predicted"/>
<dbReference type="InterPro" id="IPR037481">
    <property type="entry name" value="LacX"/>
</dbReference>
<reference evidence="1 2" key="1">
    <citation type="journal article" date="2018" name="Int. J. Syst. Evol. Microbiol.">
        <title>Lactobacillus bambusae sp. nov., isolated from a traditional fermented Ma-bamboo shoots of Taiwan.</title>
        <authorList>
            <person name="Wang L.-T."/>
        </authorList>
    </citation>
    <scope>NUCLEOTIDE SEQUENCE [LARGE SCALE GENOMIC DNA]</scope>
    <source>
        <strain evidence="1 2">BS-W1</strain>
    </source>
</reference>
<evidence type="ECO:0000313" key="2">
    <source>
        <dbReference type="Proteomes" id="UP000245080"/>
    </source>
</evidence>
<dbReference type="PANTHER" id="PTHR11122">
    <property type="entry name" value="APOSPORY-ASSOCIATED PROTEIN C-RELATED"/>
    <property type="match status" value="1"/>
</dbReference>
<gene>
    <name evidence="1" type="ORF">DCM90_01200</name>
</gene>
<keyword evidence="2" id="KW-1185">Reference proteome</keyword>
<dbReference type="OrthoDB" id="9795355at2"/>
<dbReference type="Pfam" id="PF01263">
    <property type="entry name" value="Aldose_epim"/>
    <property type="match status" value="1"/>
</dbReference>
<evidence type="ECO:0000313" key="1">
    <source>
        <dbReference type="EMBL" id="PWG00823.1"/>
    </source>
</evidence>
<dbReference type="EMBL" id="QCXQ01000001">
    <property type="protein sequence ID" value="PWG00823.1"/>
    <property type="molecule type" value="Genomic_DNA"/>
</dbReference>
<comment type="caution">
    <text evidence="1">The sequence shown here is derived from an EMBL/GenBank/DDBJ whole genome shotgun (WGS) entry which is preliminary data.</text>
</comment>
<dbReference type="SUPFAM" id="SSF74650">
    <property type="entry name" value="Galactose mutarotase-like"/>
    <property type="match status" value="1"/>
</dbReference>
<dbReference type="InterPro" id="IPR011013">
    <property type="entry name" value="Gal_mutarotase_sf_dom"/>
</dbReference>
<accession>A0A2V1N1C5</accession>
<dbReference type="AlphaFoldDB" id="A0A2V1N1C5"/>
<dbReference type="Proteomes" id="UP000245080">
    <property type="component" value="Unassembled WGS sequence"/>
</dbReference>
<dbReference type="GO" id="GO:0005975">
    <property type="term" value="P:carbohydrate metabolic process"/>
    <property type="evidence" value="ECO:0007669"/>
    <property type="project" value="InterPro"/>
</dbReference>
<name>A0A2V1N1C5_9LACO</name>
<dbReference type="GO" id="GO:0030246">
    <property type="term" value="F:carbohydrate binding"/>
    <property type="evidence" value="ECO:0007669"/>
    <property type="project" value="InterPro"/>
</dbReference>